<evidence type="ECO:0000259" key="8">
    <source>
        <dbReference type="Pfam" id="PF00266"/>
    </source>
</evidence>
<dbReference type="InterPro" id="IPR015421">
    <property type="entry name" value="PyrdxlP-dep_Trfase_major"/>
</dbReference>
<comment type="caution">
    <text evidence="9">The sequence shown here is derived from an EMBL/GenBank/DDBJ whole genome shotgun (WGS) entry which is preliminary data.</text>
</comment>
<dbReference type="InterPro" id="IPR015424">
    <property type="entry name" value="PyrdxlP-dep_Trfase"/>
</dbReference>
<dbReference type="Gene3D" id="3.40.640.10">
    <property type="entry name" value="Type I PLP-dependent aspartate aminotransferase-like (Major domain)"/>
    <property type="match status" value="1"/>
</dbReference>
<dbReference type="GO" id="GO:0031071">
    <property type="term" value="F:cysteine desulfurase activity"/>
    <property type="evidence" value="ECO:0007669"/>
    <property type="project" value="UniProtKB-EC"/>
</dbReference>
<comment type="cofactor">
    <cofactor evidence="1 7">
        <name>pyridoxal 5'-phosphate</name>
        <dbReference type="ChEBI" id="CHEBI:597326"/>
    </cofactor>
</comment>
<evidence type="ECO:0000256" key="5">
    <source>
        <dbReference type="ARBA" id="ARBA00023004"/>
    </source>
</evidence>
<dbReference type="PANTHER" id="PTHR11601">
    <property type="entry name" value="CYSTEINE DESULFURYLASE FAMILY MEMBER"/>
    <property type="match status" value="1"/>
</dbReference>
<protein>
    <submittedName>
        <fullName evidence="9">Cysteine desulfurase</fullName>
        <ecNumber evidence="9">2.8.1.7</ecNumber>
    </submittedName>
</protein>
<dbReference type="PIRSF" id="PIRSF005572">
    <property type="entry name" value="NifS"/>
    <property type="match status" value="1"/>
</dbReference>
<evidence type="ECO:0000256" key="4">
    <source>
        <dbReference type="ARBA" id="ARBA00022898"/>
    </source>
</evidence>
<dbReference type="Proteomes" id="UP000823486">
    <property type="component" value="Unassembled WGS sequence"/>
</dbReference>
<dbReference type="InterPro" id="IPR000192">
    <property type="entry name" value="Aminotrans_V_dom"/>
</dbReference>
<evidence type="ECO:0000256" key="3">
    <source>
        <dbReference type="ARBA" id="ARBA00022723"/>
    </source>
</evidence>
<evidence type="ECO:0000256" key="1">
    <source>
        <dbReference type="ARBA" id="ARBA00001933"/>
    </source>
</evidence>
<sequence>MYKLIYFDNSATTKPYKEVLDSFMKVSENFFGNPSSLHSLGAASEKLLSKSRQQIADLLQVKESEVLFTSGGTEGNNLAVKGTALIHAKRGKHMITTAVEHPSVLEAFRQLSEEFDFDVTYLEVDSQGRISAKDLLRSLRSDTILVSVMHVNNEVGTLQPIQEIGNILSKYPKVIFHVDYVQGAGKVPLDIKKCKIDLLTISAHKFHGLKGSGVLYIRDGVHISPLFSGGSQEWKFRSGTENVAGIVAMAKALRMTMEMRDREISKMIKVRNQLKEGLNKIEGTVINSPEKDSAPHILNFSIPGLKSEVFVHALEEKNIFVSTTSACSSKRKTISSTVLAMFKDEARAESTVRISLSYHNTAAEAESVIAAAKEAIIKLREVMR</sequence>
<keyword evidence="6" id="KW-0411">Iron-sulfur</keyword>
<accession>A0ABS2QIE7</accession>
<dbReference type="Gene3D" id="1.10.260.50">
    <property type="match status" value="1"/>
</dbReference>
<evidence type="ECO:0000313" key="9">
    <source>
        <dbReference type="EMBL" id="MBM7692904.1"/>
    </source>
</evidence>
<keyword evidence="10" id="KW-1185">Reference proteome</keyword>
<dbReference type="EMBL" id="JAFBFI010000009">
    <property type="protein sequence ID" value="MBM7692904.1"/>
    <property type="molecule type" value="Genomic_DNA"/>
</dbReference>
<keyword evidence="9" id="KW-0808">Transferase</keyword>
<evidence type="ECO:0000256" key="7">
    <source>
        <dbReference type="RuleBase" id="RU004504"/>
    </source>
</evidence>
<dbReference type="EC" id="2.8.1.7" evidence="9"/>
<proteinExistence type="inferred from homology"/>
<name>A0ABS2QIE7_9BACI</name>
<keyword evidence="5" id="KW-0408">Iron</keyword>
<keyword evidence="4" id="KW-0663">Pyridoxal phosphate</keyword>
<dbReference type="Gene3D" id="3.90.1150.10">
    <property type="entry name" value="Aspartate Aminotransferase, domain 1"/>
    <property type="match status" value="1"/>
</dbReference>
<reference evidence="9 10" key="1">
    <citation type="submission" date="2021-01" db="EMBL/GenBank/DDBJ databases">
        <title>Genomic Encyclopedia of Type Strains, Phase IV (KMG-IV): sequencing the most valuable type-strain genomes for metagenomic binning, comparative biology and taxonomic classification.</title>
        <authorList>
            <person name="Goeker M."/>
        </authorList>
    </citation>
    <scope>NUCLEOTIDE SEQUENCE [LARGE SCALE GENOMIC DNA]</scope>
    <source>
        <strain evidence="9 10">DSM 105482</strain>
    </source>
</reference>
<dbReference type="Pfam" id="PF00266">
    <property type="entry name" value="Aminotran_5"/>
    <property type="match status" value="1"/>
</dbReference>
<evidence type="ECO:0000313" key="10">
    <source>
        <dbReference type="Proteomes" id="UP000823486"/>
    </source>
</evidence>
<feature type="domain" description="Aminotransferase class V" evidence="8">
    <location>
        <begin position="5"/>
        <end position="366"/>
    </location>
</feature>
<dbReference type="NCBIfam" id="NF002806">
    <property type="entry name" value="PRK02948.1"/>
    <property type="match status" value="1"/>
</dbReference>
<keyword evidence="3" id="KW-0479">Metal-binding</keyword>
<dbReference type="PROSITE" id="PS00595">
    <property type="entry name" value="AA_TRANSFER_CLASS_5"/>
    <property type="match status" value="1"/>
</dbReference>
<dbReference type="InterPro" id="IPR015422">
    <property type="entry name" value="PyrdxlP-dep_Trfase_small"/>
</dbReference>
<dbReference type="InterPro" id="IPR020578">
    <property type="entry name" value="Aminotrans_V_PyrdxlP_BS"/>
</dbReference>
<evidence type="ECO:0000256" key="6">
    <source>
        <dbReference type="ARBA" id="ARBA00023014"/>
    </source>
</evidence>
<dbReference type="SUPFAM" id="SSF53383">
    <property type="entry name" value="PLP-dependent transferases"/>
    <property type="match status" value="1"/>
</dbReference>
<dbReference type="InterPro" id="IPR016454">
    <property type="entry name" value="Cysteine_dSase"/>
</dbReference>
<comment type="similarity">
    <text evidence="2">Belongs to the class-V pyridoxal-phosphate-dependent aminotransferase family. NifS/IscS subfamily.</text>
</comment>
<dbReference type="PANTHER" id="PTHR11601:SF50">
    <property type="entry name" value="CYSTEINE DESULFURASE ISCS 2-RELATED"/>
    <property type="match status" value="1"/>
</dbReference>
<gene>
    <name evidence="9" type="ORF">JOC77_002335</name>
</gene>
<evidence type="ECO:0000256" key="2">
    <source>
        <dbReference type="ARBA" id="ARBA00006490"/>
    </source>
</evidence>
<organism evidence="9 10">
    <name type="scientific">Peribacillus deserti</name>
    <dbReference type="NCBI Taxonomy" id="673318"/>
    <lineage>
        <taxon>Bacteria</taxon>
        <taxon>Bacillati</taxon>
        <taxon>Bacillota</taxon>
        <taxon>Bacilli</taxon>
        <taxon>Bacillales</taxon>
        <taxon>Bacillaceae</taxon>
        <taxon>Peribacillus</taxon>
    </lineage>
</organism>